<dbReference type="Proteomes" id="UP000501690">
    <property type="component" value="Linkage Group LG6"/>
</dbReference>
<keyword evidence="1" id="KW-0472">Membrane</keyword>
<dbReference type="EMBL" id="CP039350">
    <property type="protein sequence ID" value="QCD96425.1"/>
    <property type="molecule type" value="Genomic_DNA"/>
</dbReference>
<gene>
    <name evidence="2" type="ORF">DEO72_LG6g1128</name>
</gene>
<evidence type="ECO:0000256" key="1">
    <source>
        <dbReference type="SAM" id="Phobius"/>
    </source>
</evidence>
<evidence type="ECO:0000313" key="3">
    <source>
        <dbReference type="Proteomes" id="UP000501690"/>
    </source>
</evidence>
<sequence>MRDVVDDGVWQNQRVAKCLSHLPYTPLTAWLTVAGAFSGRVFFSDQVKCRTWCCFVFAVVAMAFVAAGAFSSCVMWLYGGSKMARCHGGSVRIPARWHQAHGARDSVDSEERCSEDDDGYGSGACYCWNGWILVAANLDRLQAREIEVAGVVARLAEMVDVDLAGADEQVRENGGAACGGSIRRWW</sequence>
<feature type="transmembrane region" description="Helical" evidence="1">
    <location>
        <begin position="24"/>
        <end position="43"/>
    </location>
</feature>
<dbReference type="AlphaFoldDB" id="A0A4D6M5E5"/>
<name>A0A4D6M5E5_VIGUN</name>
<proteinExistence type="predicted"/>
<keyword evidence="1" id="KW-0812">Transmembrane</keyword>
<evidence type="ECO:0000313" key="2">
    <source>
        <dbReference type="EMBL" id="QCD96425.1"/>
    </source>
</evidence>
<accession>A0A4D6M5E5</accession>
<organism evidence="2 3">
    <name type="scientific">Vigna unguiculata</name>
    <name type="common">Cowpea</name>
    <dbReference type="NCBI Taxonomy" id="3917"/>
    <lineage>
        <taxon>Eukaryota</taxon>
        <taxon>Viridiplantae</taxon>
        <taxon>Streptophyta</taxon>
        <taxon>Embryophyta</taxon>
        <taxon>Tracheophyta</taxon>
        <taxon>Spermatophyta</taxon>
        <taxon>Magnoliopsida</taxon>
        <taxon>eudicotyledons</taxon>
        <taxon>Gunneridae</taxon>
        <taxon>Pentapetalae</taxon>
        <taxon>rosids</taxon>
        <taxon>fabids</taxon>
        <taxon>Fabales</taxon>
        <taxon>Fabaceae</taxon>
        <taxon>Papilionoideae</taxon>
        <taxon>50 kb inversion clade</taxon>
        <taxon>NPAAA clade</taxon>
        <taxon>indigoferoid/millettioid clade</taxon>
        <taxon>Phaseoleae</taxon>
        <taxon>Vigna</taxon>
    </lineage>
</organism>
<protein>
    <submittedName>
        <fullName evidence="2">Uncharacterized protein</fullName>
    </submittedName>
</protein>
<keyword evidence="3" id="KW-1185">Reference proteome</keyword>
<reference evidence="2 3" key="1">
    <citation type="submission" date="2019-04" db="EMBL/GenBank/DDBJ databases">
        <title>An improved genome assembly and genetic linkage map for asparagus bean, Vigna unguiculata ssp. sesquipedialis.</title>
        <authorList>
            <person name="Xia Q."/>
            <person name="Zhang R."/>
            <person name="Dong Y."/>
        </authorList>
    </citation>
    <scope>NUCLEOTIDE SEQUENCE [LARGE SCALE GENOMIC DNA]</scope>
    <source>
        <tissue evidence="2">Leaf</tissue>
    </source>
</reference>
<keyword evidence="1" id="KW-1133">Transmembrane helix</keyword>
<feature type="transmembrane region" description="Helical" evidence="1">
    <location>
        <begin position="55"/>
        <end position="78"/>
    </location>
</feature>